<comment type="caution">
    <text evidence="3">The sequence shown here is derived from an EMBL/GenBank/DDBJ whole genome shotgun (WGS) entry which is preliminary data.</text>
</comment>
<organism evidence="3 4">
    <name type="scientific">Amycolatopsis panacis</name>
    <dbReference type="NCBI Taxonomy" id="2340917"/>
    <lineage>
        <taxon>Bacteria</taxon>
        <taxon>Bacillati</taxon>
        <taxon>Actinomycetota</taxon>
        <taxon>Actinomycetes</taxon>
        <taxon>Pseudonocardiales</taxon>
        <taxon>Pseudonocardiaceae</taxon>
        <taxon>Amycolatopsis</taxon>
    </lineage>
</organism>
<dbReference type="AlphaFoldDB" id="A0A419HXK4"/>
<dbReference type="Proteomes" id="UP000285112">
    <property type="component" value="Unassembled WGS sequence"/>
</dbReference>
<dbReference type="InterPro" id="IPR052044">
    <property type="entry name" value="PKS_Associated_Protein"/>
</dbReference>
<protein>
    <submittedName>
        <fullName evidence="3">Cupin domain-containing protein</fullName>
    </submittedName>
</protein>
<dbReference type="Gene3D" id="2.60.120.10">
    <property type="entry name" value="Jelly Rolls"/>
    <property type="match status" value="1"/>
</dbReference>
<dbReference type="PANTHER" id="PTHR36114:SF1">
    <property type="entry name" value="16.7 KDA PROTEIN IN WHIE LOCUS"/>
    <property type="match status" value="1"/>
</dbReference>
<evidence type="ECO:0000259" key="2">
    <source>
        <dbReference type="Pfam" id="PF07883"/>
    </source>
</evidence>
<name>A0A419HXK4_9PSEU</name>
<evidence type="ECO:0000313" key="3">
    <source>
        <dbReference type="EMBL" id="RJQ81704.1"/>
    </source>
</evidence>
<proteinExistence type="predicted"/>
<dbReference type="PANTHER" id="PTHR36114">
    <property type="entry name" value="16.7 KDA PROTEIN IN WHIE LOCUS"/>
    <property type="match status" value="1"/>
</dbReference>
<feature type="region of interest" description="Disordered" evidence="1">
    <location>
        <begin position="110"/>
        <end position="132"/>
    </location>
</feature>
<dbReference type="InterPro" id="IPR011051">
    <property type="entry name" value="RmlC_Cupin_sf"/>
</dbReference>
<dbReference type="InterPro" id="IPR014710">
    <property type="entry name" value="RmlC-like_jellyroll"/>
</dbReference>
<accession>A0A419HXK4</accession>
<dbReference type="EMBL" id="QZFV01000107">
    <property type="protein sequence ID" value="RJQ81704.1"/>
    <property type="molecule type" value="Genomic_DNA"/>
</dbReference>
<reference evidence="3 4" key="1">
    <citation type="submission" date="2018-09" db="EMBL/GenBank/DDBJ databases">
        <title>YIM PH 21725 draft genome.</title>
        <authorList>
            <person name="Miao C."/>
        </authorList>
    </citation>
    <scope>NUCLEOTIDE SEQUENCE [LARGE SCALE GENOMIC DNA]</scope>
    <source>
        <strain evidence="4">YIM PH21725</strain>
    </source>
</reference>
<dbReference type="SUPFAM" id="SSF51182">
    <property type="entry name" value="RmlC-like cupins"/>
    <property type="match status" value="1"/>
</dbReference>
<dbReference type="Pfam" id="PF07883">
    <property type="entry name" value="Cupin_2"/>
    <property type="match status" value="1"/>
</dbReference>
<evidence type="ECO:0000313" key="4">
    <source>
        <dbReference type="Proteomes" id="UP000285112"/>
    </source>
</evidence>
<dbReference type="OrthoDB" id="287918at2"/>
<dbReference type="InterPro" id="IPR013096">
    <property type="entry name" value="Cupin_2"/>
</dbReference>
<gene>
    <name evidence="3" type="ORF">D5S19_23025</name>
</gene>
<dbReference type="PIRSF" id="PIRSF016602">
    <property type="entry name" value="CurC_prd"/>
    <property type="match status" value="1"/>
</dbReference>
<keyword evidence="4" id="KW-1185">Reference proteome</keyword>
<evidence type="ECO:0000256" key="1">
    <source>
        <dbReference type="SAM" id="MobiDB-lite"/>
    </source>
</evidence>
<dbReference type="InterPro" id="IPR016672">
    <property type="entry name" value="Polyketide_Synth_CurC_prd"/>
</dbReference>
<sequence>MGDVVPGIRQGGQVRALLTPKSVGATAGFLGTLELSAGEHVAEHYHPHSDEFIFLVRGSLLVRAGEQRIELLAGDAVMVPRLRRHRLENQGSEPVLAVFHIGPLAPSPELGHVDTEPVPFPHAAPPTVGGGR</sequence>
<feature type="domain" description="Cupin type-2" evidence="2">
    <location>
        <begin position="33"/>
        <end position="98"/>
    </location>
</feature>